<gene>
    <name evidence="4" type="ordered locus">BN6_43850</name>
</gene>
<dbReference type="BioCyc" id="SESP1179773:BN6_RS21225-MONOMER"/>
<dbReference type="InterPro" id="IPR002645">
    <property type="entry name" value="STAS_dom"/>
</dbReference>
<dbReference type="NCBIfam" id="TIGR00377">
    <property type="entry name" value="ant_ant_sig"/>
    <property type="match status" value="1"/>
</dbReference>
<dbReference type="CDD" id="cd07043">
    <property type="entry name" value="STAS_anti-anti-sigma_factors"/>
    <property type="match status" value="1"/>
</dbReference>
<comment type="similarity">
    <text evidence="1 2">Belongs to the anti-sigma-factor antagonist family.</text>
</comment>
<dbReference type="STRING" id="1179773.BN6_43850"/>
<dbReference type="PATRIC" id="fig|1179773.3.peg.4390"/>
<dbReference type="eggNOG" id="COG1366">
    <property type="taxonomic scope" value="Bacteria"/>
</dbReference>
<accession>K0K278</accession>
<keyword evidence="5" id="KW-1185">Reference proteome</keyword>
<evidence type="ECO:0000256" key="2">
    <source>
        <dbReference type="RuleBase" id="RU003749"/>
    </source>
</evidence>
<name>K0K278_SACES</name>
<dbReference type="HOGENOM" id="CLU_115403_3_1_11"/>
<dbReference type="InterPro" id="IPR003658">
    <property type="entry name" value="Anti-sigma_ant"/>
</dbReference>
<dbReference type="GO" id="GO:0043856">
    <property type="term" value="F:anti-sigma factor antagonist activity"/>
    <property type="evidence" value="ECO:0007669"/>
    <property type="project" value="InterPro"/>
</dbReference>
<dbReference type="PANTHER" id="PTHR33495:SF2">
    <property type="entry name" value="ANTI-SIGMA FACTOR ANTAGONIST TM_1081-RELATED"/>
    <property type="match status" value="1"/>
</dbReference>
<evidence type="ECO:0000313" key="4">
    <source>
        <dbReference type="EMBL" id="CCH31667.1"/>
    </source>
</evidence>
<protein>
    <recommendedName>
        <fullName evidence="2">Anti-sigma factor antagonist</fullName>
    </recommendedName>
</protein>
<dbReference type="PANTHER" id="PTHR33495">
    <property type="entry name" value="ANTI-SIGMA FACTOR ANTAGONIST TM_1081-RELATED-RELATED"/>
    <property type="match status" value="1"/>
</dbReference>
<reference evidence="4 5" key="1">
    <citation type="journal article" date="2012" name="BMC Genomics">
        <title>Complete genome sequence of Saccharothrix espanaensis DSM 44229T and comparison to the other completely sequenced Pseudonocardiaceae.</title>
        <authorList>
            <person name="Strobel T."/>
            <person name="Al-Dilaimi A."/>
            <person name="Blom J."/>
            <person name="Gessner A."/>
            <person name="Kalinowski J."/>
            <person name="Luzhetska M."/>
            <person name="Puhler A."/>
            <person name="Szczepanowski R."/>
            <person name="Bechthold A."/>
            <person name="Ruckert C."/>
        </authorList>
    </citation>
    <scope>NUCLEOTIDE SEQUENCE [LARGE SCALE GENOMIC DNA]</scope>
    <source>
        <strain evidence="5">ATCC 51144 / DSM 44229 / JCM 9112 / NBRC 15066 / NRRL 15764</strain>
    </source>
</reference>
<dbReference type="AlphaFoldDB" id="K0K278"/>
<dbReference type="KEGG" id="sesp:BN6_43850"/>
<evidence type="ECO:0000259" key="3">
    <source>
        <dbReference type="PROSITE" id="PS50801"/>
    </source>
</evidence>
<dbReference type="RefSeq" id="WP_015101779.1">
    <property type="nucleotide sequence ID" value="NC_019673.1"/>
</dbReference>
<dbReference type="InterPro" id="IPR036513">
    <property type="entry name" value="STAS_dom_sf"/>
</dbReference>
<dbReference type="PROSITE" id="PS50801">
    <property type="entry name" value="STAS"/>
    <property type="match status" value="1"/>
</dbReference>
<dbReference type="EMBL" id="HE804045">
    <property type="protein sequence ID" value="CCH31667.1"/>
    <property type="molecule type" value="Genomic_DNA"/>
</dbReference>
<organism evidence="4 5">
    <name type="scientific">Saccharothrix espanaensis (strain ATCC 51144 / DSM 44229 / JCM 9112 / NBRC 15066 / NRRL 15764)</name>
    <dbReference type="NCBI Taxonomy" id="1179773"/>
    <lineage>
        <taxon>Bacteria</taxon>
        <taxon>Bacillati</taxon>
        <taxon>Actinomycetota</taxon>
        <taxon>Actinomycetes</taxon>
        <taxon>Pseudonocardiales</taxon>
        <taxon>Pseudonocardiaceae</taxon>
        <taxon>Saccharothrix</taxon>
    </lineage>
</organism>
<dbReference type="Pfam" id="PF01740">
    <property type="entry name" value="STAS"/>
    <property type="match status" value="1"/>
</dbReference>
<proteinExistence type="inferred from homology"/>
<dbReference type="Gene3D" id="3.30.750.24">
    <property type="entry name" value="STAS domain"/>
    <property type="match status" value="1"/>
</dbReference>
<dbReference type="OrthoDB" id="3697150at2"/>
<evidence type="ECO:0000313" key="5">
    <source>
        <dbReference type="Proteomes" id="UP000006281"/>
    </source>
</evidence>
<dbReference type="SUPFAM" id="SSF52091">
    <property type="entry name" value="SpoIIaa-like"/>
    <property type="match status" value="1"/>
</dbReference>
<dbReference type="Proteomes" id="UP000006281">
    <property type="component" value="Chromosome"/>
</dbReference>
<sequence>MSGSDASASGVSVEERGQVVVLRVVGEVDMSNSDGLRDRGVSLLEGAPTALVVDLSGVTFFASSGIAALAHLRERSAVAGCPPVHVVAGRAVRRSLEVTAMSTLLPLHDSVDDAVRAVAEPGS</sequence>
<evidence type="ECO:0000256" key="1">
    <source>
        <dbReference type="ARBA" id="ARBA00009013"/>
    </source>
</evidence>
<feature type="domain" description="STAS" evidence="3">
    <location>
        <begin position="9"/>
        <end position="118"/>
    </location>
</feature>